<dbReference type="SUPFAM" id="SSF47819">
    <property type="entry name" value="HRDC-like"/>
    <property type="match status" value="1"/>
</dbReference>
<dbReference type="SMART" id="SM00341">
    <property type="entry name" value="HRDC"/>
    <property type="match status" value="1"/>
</dbReference>
<dbReference type="Pfam" id="PF00570">
    <property type="entry name" value="HRDC"/>
    <property type="match status" value="1"/>
</dbReference>
<dbReference type="GO" id="GO:0006139">
    <property type="term" value="P:nucleobase-containing compound metabolic process"/>
    <property type="evidence" value="ECO:0007669"/>
    <property type="project" value="InterPro"/>
</dbReference>
<dbReference type="Proteomes" id="UP000292564">
    <property type="component" value="Unassembled WGS sequence"/>
</dbReference>
<evidence type="ECO:0000256" key="1">
    <source>
        <dbReference type="SAM" id="MobiDB-lite"/>
    </source>
</evidence>
<dbReference type="EMBL" id="SHKY01000001">
    <property type="protein sequence ID" value="RZU49583.1"/>
    <property type="molecule type" value="Genomic_DNA"/>
</dbReference>
<organism evidence="3 4">
    <name type="scientific">Krasilnikovia cinnamomea</name>
    <dbReference type="NCBI Taxonomy" id="349313"/>
    <lineage>
        <taxon>Bacteria</taxon>
        <taxon>Bacillati</taxon>
        <taxon>Actinomycetota</taxon>
        <taxon>Actinomycetes</taxon>
        <taxon>Micromonosporales</taxon>
        <taxon>Micromonosporaceae</taxon>
        <taxon>Krasilnikovia</taxon>
    </lineage>
</organism>
<gene>
    <name evidence="3" type="ORF">EV385_1336</name>
</gene>
<dbReference type="Pfam" id="PF18305">
    <property type="entry name" value="DNA_pol_A_exoN"/>
    <property type="match status" value="1"/>
</dbReference>
<dbReference type="AlphaFoldDB" id="A0A4Q7ZH99"/>
<proteinExistence type="predicted"/>
<protein>
    <submittedName>
        <fullName evidence="3">Ribonuclease D</fullName>
    </submittedName>
</protein>
<dbReference type="Gene3D" id="3.30.420.10">
    <property type="entry name" value="Ribonuclease H-like superfamily/Ribonuclease H"/>
    <property type="match status" value="1"/>
</dbReference>
<dbReference type="SMART" id="SM00474">
    <property type="entry name" value="35EXOc"/>
    <property type="match status" value="1"/>
</dbReference>
<feature type="domain" description="HRDC" evidence="2">
    <location>
        <begin position="298"/>
        <end position="378"/>
    </location>
</feature>
<reference evidence="3 4" key="1">
    <citation type="submission" date="2019-02" db="EMBL/GenBank/DDBJ databases">
        <title>Sequencing the genomes of 1000 actinobacteria strains.</title>
        <authorList>
            <person name="Klenk H.-P."/>
        </authorList>
    </citation>
    <scope>NUCLEOTIDE SEQUENCE [LARGE SCALE GENOMIC DNA]</scope>
    <source>
        <strain evidence="3 4">DSM 45162</strain>
    </source>
</reference>
<dbReference type="GO" id="GO:0000166">
    <property type="term" value="F:nucleotide binding"/>
    <property type="evidence" value="ECO:0007669"/>
    <property type="project" value="InterPro"/>
</dbReference>
<dbReference type="InterPro" id="IPR002121">
    <property type="entry name" value="HRDC_dom"/>
</dbReference>
<sequence>MSIERRRAGTRLHMPRGAHPYGYGVTDETFRRDAPDQAVDGPHDVPPDPSYGGPAPTDAARVDADPTAPTSTEPPTAPAAVPLIAPREGTPRPVATAEELAEVVARMSAGTGPVAVDAERASGYRYTQRAYLVQLRRAGAGTVLLDPLPLQDLHTLDDALADSEWVLHAASQDLACLAEIGMRPRLLFDTELAARLAGFERVGLAALTESLLGYSLEKHHSAADWSTRPLPESWLTYAALDVELLTDLRDLLAAELERQGKAAWAAEEFAALVAGADRPPRVRPDPWRRTSGIHRVRGARAQSRVRALWYARDTVAARKDSAPGRVLPDSAIIAAAELDPKDERTLLTLPGFGGRSVRRLARIWLDALDEARSLPDDALPVNQPVEGPPPPHRWAERDPVAAARLARCRQVVIGTAEAHTLPPENLISPDFIRRLAWAPPDEITPVSVAETLRGFGARPWQIALIVDRVAAVLPDPAAA</sequence>
<dbReference type="Gene3D" id="1.10.150.80">
    <property type="entry name" value="HRDC domain"/>
    <property type="match status" value="2"/>
</dbReference>
<feature type="compositionally biased region" description="Low complexity" evidence="1">
    <location>
        <begin position="66"/>
        <end position="82"/>
    </location>
</feature>
<dbReference type="SUPFAM" id="SSF53098">
    <property type="entry name" value="Ribonuclease H-like"/>
    <property type="match status" value="1"/>
</dbReference>
<feature type="compositionally biased region" description="Basic and acidic residues" evidence="1">
    <location>
        <begin position="28"/>
        <end position="46"/>
    </location>
</feature>
<keyword evidence="4" id="KW-1185">Reference proteome</keyword>
<dbReference type="PANTHER" id="PTHR47649:SF1">
    <property type="entry name" value="RIBONUCLEASE D"/>
    <property type="match status" value="1"/>
</dbReference>
<evidence type="ECO:0000313" key="3">
    <source>
        <dbReference type="EMBL" id="RZU49583.1"/>
    </source>
</evidence>
<dbReference type="InterPro" id="IPR036397">
    <property type="entry name" value="RNaseH_sf"/>
</dbReference>
<dbReference type="InterPro" id="IPR002562">
    <property type="entry name" value="3'-5'_exonuclease_dom"/>
</dbReference>
<dbReference type="PANTHER" id="PTHR47649">
    <property type="entry name" value="RIBONUCLEASE D"/>
    <property type="match status" value="1"/>
</dbReference>
<dbReference type="PROSITE" id="PS50967">
    <property type="entry name" value="HRDC"/>
    <property type="match status" value="1"/>
</dbReference>
<dbReference type="InterPro" id="IPR041605">
    <property type="entry name" value="Exo_C"/>
</dbReference>
<evidence type="ECO:0000313" key="4">
    <source>
        <dbReference type="Proteomes" id="UP000292564"/>
    </source>
</evidence>
<evidence type="ECO:0000259" key="2">
    <source>
        <dbReference type="PROSITE" id="PS50967"/>
    </source>
</evidence>
<feature type="region of interest" description="Disordered" evidence="1">
    <location>
        <begin position="1"/>
        <end position="89"/>
    </location>
</feature>
<dbReference type="InterPro" id="IPR051086">
    <property type="entry name" value="RNase_D-like"/>
</dbReference>
<dbReference type="CDD" id="cd06142">
    <property type="entry name" value="RNaseD_exo"/>
    <property type="match status" value="1"/>
</dbReference>
<name>A0A4Q7ZH99_9ACTN</name>
<dbReference type="InterPro" id="IPR044876">
    <property type="entry name" value="HRDC_dom_sf"/>
</dbReference>
<comment type="caution">
    <text evidence="3">The sequence shown here is derived from an EMBL/GenBank/DDBJ whole genome shotgun (WGS) entry which is preliminary data.</text>
</comment>
<dbReference type="GO" id="GO:0008408">
    <property type="term" value="F:3'-5' exonuclease activity"/>
    <property type="evidence" value="ECO:0007669"/>
    <property type="project" value="InterPro"/>
</dbReference>
<dbReference type="Pfam" id="PF01612">
    <property type="entry name" value="DNA_pol_A_exo1"/>
    <property type="match status" value="1"/>
</dbReference>
<accession>A0A4Q7ZH99</accession>
<dbReference type="GO" id="GO:0003676">
    <property type="term" value="F:nucleic acid binding"/>
    <property type="evidence" value="ECO:0007669"/>
    <property type="project" value="InterPro"/>
</dbReference>
<dbReference type="InterPro" id="IPR010997">
    <property type="entry name" value="HRDC-like_sf"/>
</dbReference>
<dbReference type="InterPro" id="IPR012337">
    <property type="entry name" value="RNaseH-like_sf"/>
</dbReference>